<evidence type="ECO:0000313" key="1">
    <source>
        <dbReference type="EMBL" id="AFZ27239.1"/>
    </source>
</evidence>
<gene>
    <name evidence="1" type="ORF">Cylst_5203</name>
</gene>
<dbReference type="Gene3D" id="2.30.130.30">
    <property type="entry name" value="Hypothetical protein"/>
    <property type="match status" value="1"/>
</dbReference>
<dbReference type="SUPFAM" id="SSF50104">
    <property type="entry name" value="Translation proteins SH3-like domain"/>
    <property type="match status" value="1"/>
</dbReference>
<dbReference type="EMBL" id="CP003642">
    <property type="protein sequence ID" value="AFZ27239.1"/>
    <property type="molecule type" value="Genomic_DNA"/>
</dbReference>
<proteinExistence type="predicted"/>
<sequence>MLQKGEVLNPVILSGWYSLPETWCDPSESRAATELLESRDKHLEIFSIQESQPSPLPESSILTQSPQLENKQRFRAVTVRQPRASLIGIHKFFECRSKPTNYRGKILIHAGAKYSDTKKLYQKFADLLPPLEKLPFKAVVAVANLVDCLPITPELIAQQSELEIRCGDWQVGMYAWKLENVQILSVPVFAAGKEGMWNLEIPAYRLALQPVTQESLKTAEFIINPQEQIGRVQHHSPNLFSLVWADGEIDSYRWERDETLIQELAIAPSDLAQKLTSACTNKPSPFSEGDPIRVKKRGKLKGKFGTITKVFQAKREVLVKFDGCFYNIGFQFGDVEKIDLPAEASAYSVEIQAGESKPTAPLDTGTIAPQAFLGDREADRSSSRVQKPDLRTRCRILPTSSHQKYKNQQGYVCGYHTADSSELWVKLDNHNKSLRVFPDEVEFLGEMQPNFQSGDRISYQDKLAIFFSYNGATKEALIKLHNEAECISVPIVAIQKENKLPSLISTLDKSKASGHLYKYIENKKLKDGCIVSYPKVEIRDSDNITHWRWGYQWEYKDEDGRWRNKSIACPVSLVPLVKQMIERNHPVVKIREFIESSKPKKAKEKV</sequence>
<organism evidence="1 2">
    <name type="scientific">Cylindrospermum stagnale PCC 7417</name>
    <dbReference type="NCBI Taxonomy" id="56107"/>
    <lineage>
        <taxon>Bacteria</taxon>
        <taxon>Bacillati</taxon>
        <taxon>Cyanobacteriota</taxon>
        <taxon>Cyanophyceae</taxon>
        <taxon>Nostocales</taxon>
        <taxon>Nostocaceae</taxon>
        <taxon>Cylindrospermum</taxon>
    </lineage>
</organism>
<reference evidence="1 2" key="1">
    <citation type="submission" date="2012-06" db="EMBL/GenBank/DDBJ databases">
        <title>Finished chromosome of genome of Cylindrospermum stagnale PCC 7417.</title>
        <authorList>
            <consortium name="US DOE Joint Genome Institute"/>
            <person name="Gugger M."/>
            <person name="Coursin T."/>
            <person name="Rippka R."/>
            <person name="Tandeau De Marsac N."/>
            <person name="Huntemann M."/>
            <person name="Wei C.-L."/>
            <person name="Han J."/>
            <person name="Detter J.C."/>
            <person name="Han C."/>
            <person name="Tapia R."/>
            <person name="Chen A."/>
            <person name="Kyrpides N."/>
            <person name="Mavromatis K."/>
            <person name="Markowitz V."/>
            <person name="Szeto E."/>
            <person name="Ivanova N."/>
            <person name="Pagani I."/>
            <person name="Pati A."/>
            <person name="Goodwin L."/>
            <person name="Nordberg H.P."/>
            <person name="Cantor M.N."/>
            <person name="Hua S.X."/>
            <person name="Woyke T."/>
            <person name="Kerfeld C.A."/>
        </authorList>
    </citation>
    <scope>NUCLEOTIDE SEQUENCE [LARGE SCALE GENOMIC DNA]</scope>
    <source>
        <strain evidence="1 2">PCC 7417</strain>
    </source>
</reference>
<dbReference type="Proteomes" id="UP000010475">
    <property type="component" value="Chromosome"/>
</dbReference>
<evidence type="ECO:0008006" key="3">
    <source>
        <dbReference type="Google" id="ProtNLM"/>
    </source>
</evidence>
<dbReference type="eggNOG" id="COG0270">
    <property type="taxonomic scope" value="Bacteria"/>
</dbReference>
<dbReference type="KEGG" id="csg:Cylst_5203"/>
<dbReference type="STRING" id="56107.Cylst_5203"/>
<name>K9X559_9NOST</name>
<dbReference type="HOGENOM" id="CLU_450356_0_0_3"/>
<evidence type="ECO:0000313" key="2">
    <source>
        <dbReference type="Proteomes" id="UP000010475"/>
    </source>
</evidence>
<dbReference type="AlphaFoldDB" id="K9X559"/>
<keyword evidence="2" id="KW-1185">Reference proteome</keyword>
<accession>K9X559</accession>
<dbReference type="SUPFAM" id="SSF88697">
    <property type="entry name" value="PUA domain-like"/>
    <property type="match status" value="1"/>
</dbReference>
<dbReference type="InterPro" id="IPR008991">
    <property type="entry name" value="Translation_prot_SH3-like_sf"/>
</dbReference>
<protein>
    <recommendedName>
        <fullName evidence="3">KOW domain-containing protein</fullName>
    </recommendedName>
</protein>
<dbReference type="InterPro" id="IPR015947">
    <property type="entry name" value="PUA-like_sf"/>
</dbReference>